<keyword evidence="5" id="KW-0067">ATP-binding</keyword>
<accession>A0A9P6Y6L0</accession>
<dbReference type="Pfam" id="PF05188">
    <property type="entry name" value="MutS_II"/>
    <property type="match status" value="1"/>
</dbReference>
<dbReference type="InterPro" id="IPR045076">
    <property type="entry name" value="MutS"/>
</dbReference>
<evidence type="ECO:0000256" key="8">
    <source>
        <dbReference type="ARBA" id="ARBA00025902"/>
    </source>
</evidence>
<dbReference type="Gene3D" id="3.30.420.110">
    <property type="entry name" value="MutS, connector domain"/>
    <property type="match status" value="1"/>
</dbReference>
<organism evidence="13 14">
    <name type="scientific">Rhizopus oryzae</name>
    <name type="common">Mucormycosis agent</name>
    <name type="synonym">Rhizopus arrhizus var. delemar</name>
    <dbReference type="NCBI Taxonomy" id="64495"/>
    <lineage>
        <taxon>Eukaryota</taxon>
        <taxon>Fungi</taxon>
        <taxon>Fungi incertae sedis</taxon>
        <taxon>Mucoromycota</taxon>
        <taxon>Mucoromycotina</taxon>
        <taxon>Mucoromycetes</taxon>
        <taxon>Mucorales</taxon>
        <taxon>Mucorineae</taxon>
        <taxon>Rhizopodaceae</taxon>
        <taxon>Rhizopus</taxon>
    </lineage>
</organism>
<feature type="domain" description="DNA mismatch repair protein MutS connector" evidence="12">
    <location>
        <begin position="198"/>
        <end position="273"/>
    </location>
</feature>
<evidence type="ECO:0000256" key="10">
    <source>
        <dbReference type="SAM" id="MobiDB-lite"/>
    </source>
</evidence>
<dbReference type="Proteomes" id="UP000717996">
    <property type="component" value="Unassembled WGS sequence"/>
</dbReference>
<dbReference type="GO" id="GO:0006298">
    <property type="term" value="P:mismatch repair"/>
    <property type="evidence" value="ECO:0007669"/>
    <property type="project" value="InterPro"/>
</dbReference>
<feature type="domain" description="DNA mismatch repair protein MutS-like N-terminal" evidence="11">
    <location>
        <begin position="75"/>
        <end position="186"/>
    </location>
</feature>
<dbReference type="InterPro" id="IPR036678">
    <property type="entry name" value="MutS_con_dom_sf"/>
</dbReference>
<evidence type="ECO:0000256" key="2">
    <source>
        <dbReference type="ARBA" id="ARBA00022151"/>
    </source>
</evidence>
<dbReference type="InterPro" id="IPR016151">
    <property type="entry name" value="DNA_mismatch_repair_MutS_N"/>
</dbReference>
<dbReference type="FunFam" id="3.40.1170.10:FF:000004">
    <property type="entry name" value="DNA mismatch repair protein"/>
    <property type="match status" value="1"/>
</dbReference>
<evidence type="ECO:0000256" key="6">
    <source>
        <dbReference type="ARBA" id="ARBA00023125"/>
    </source>
</evidence>
<dbReference type="GO" id="GO:0005634">
    <property type="term" value="C:nucleus"/>
    <property type="evidence" value="ECO:0007669"/>
    <property type="project" value="TreeGrafter"/>
</dbReference>
<evidence type="ECO:0000259" key="11">
    <source>
        <dbReference type="Pfam" id="PF01624"/>
    </source>
</evidence>
<evidence type="ECO:0000256" key="3">
    <source>
        <dbReference type="ARBA" id="ARBA00022741"/>
    </source>
</evidence>
<dbReference type="InterPro" id="IPR007695">
    <property type="entry name" value="DNA_mismatch_repair_MutS-lik_N"/>
</dbReference>
<dbReference type="GO" id="GO:0030983">
    <property type="term" value="F:mismatched DNA binding"/>
    <property type="evidence" value="ECO:0007669"/>
    <property type="project" value="InterPro"/>
</dbReference>
<reference evidence="13" key="1">
    <citation type="journal article" date="2020" name="Microb. Genom.">
        <title>Genetic diversity of clinical and environmental Mucorales isolates obtained from an investigation of mucormycosis cases among solid organ transplant recipients.</title>
        <authorList>
            <person name="Nguyen M.H."/>
            <person name="Kaul D."/>
            <person name="Muto C."/>
            <person name="Cheng S.J."/>
            <person name="Richter R.A."/>
            <person name="Bruno V.M."/>
            <person name="Liu G."/>
            <person name="Beyhan S."/>
            <person name="Sundermann A.J."/>
            <person name="Mounaud S."/>
            <person name="Pasculle A.W."/>
            <person name="Nierman W.C."/>
            <person name="Driscoll E."/>
            <person name="Cumbie R."/>
            <person name="Clancy C.J."/>
            <person name="Dupont C.L."/>
        </authorList>
    </citation>
    <scope>NUCLEOTIDE SEQUENCE</scope>
    <source>
        <strain evidence="13">GL16</strain>
    </source>
</reference>
<evidence type="ECO:0000256" key="7">
    <source>
        <dbReference type="ARBA" id="ARBA00023204"/>
    </source>
</evidence>
<keyword evidence="6" id="KW-0238">DNA-binding</keyword>
<evidence type="ECO:0000256" key="1">
    <source>
        <dbReference type="ARBA" id="ARBA00007094"/>
    </source>
</evidence>
<evidence type="ECO:0000259" key="12">
    <source>
        <dbReference type="Pfam" id="PF05188"/>
    </source>
</evidence>
<keyword evidence="3" id="KW-0547">Nucleotide-binding</keyword>
<sequence>MKRQATISSYFTSKKPKLEAPQPKNKIETKGLKEDKVLSAEDRKELHEQFVERLGAVEQAKRQRRMEPIPQKHSPLELQVLELKARYPDCLLLIEVGYKFRFFGEDAKIASRILHIANMVDRNFYVASIPVHRLSIHVQKLVNAGYKVGIVRQTETAALKAIGSNRNQPFERKLTQMLTKGTIVDEMYEPVMTHASGYLMCLIEERRGGNGPDDRVYTGMVAVQPSTGDIIYDTFEDTFMRNELETRLLHIEPSEILVPHVLSTPTEKLIKHLSTGEGAVRIEQMPLNDTLSVDYNAAVTFISEFYSKSEKAETLPAILELPDIVM</sequence>
<gene>
    <name evidence="13" type="ORF">G6F51_008356</name>
</gene>
<dbReference type="OrthoDB" id="10252754at2759"/>
<dbReference type="GO" id="GO:0005524">
    <property type="term" value="F:ATP binding"/>
    <property type="evidence" value="ECO:0007669"/>
    <property type="project" value="UniProtKB-KW"/>
</dbReference>
<feature type="region of interest" description="Disordered" evidence="10">
    <location>
        <begin position="1"/>
        <end position="31"/>
    </location>
</feature>
<proteinExistence type="inferred from homology"/>
<comment type="similarity">
    <text evidence="1">Belongs to the DNA mismatch repair MutS family. MSH3 subfamily.</text>
</comment>
<comment type="caution">
    <text evidence="13">The sequence shown here is derived from an EMBL/GenBank/DDBJ whole genome shotgun (WGS) entry which is preliminary data.</text>
</comment>
<dbReference type="GO" id="GO:0140664">
    <property type="term" value="F:ATP-dependent DNA damage sensor activity"/>
    <property type="evidence" value="ECO:0007669"/>
    <property type="project" value="InterPro"/>
</dbReference>
<dbReference type="AlphaFoldDB" id="A0A9P6Y6L0"/>
<dbReference type="InterPro" id="IPR007860">
    <property type="entry name" value="DNA_mmatch_repair_MutS_con_dom"/>
</dbReference>
<name>A0A9P6Y6L0_RHIOR</name>
<protein>
    <recommendedName>
        <fullName evidence="2 9">DNA mismatch repair protein MSH3</fullName>
    </recommendedName>
    <alternativeName>
        <fullName evidence="2 9">DNA mismatch repair protein MSH3</fullName>
    </alternativeName>
</protein>
<dbReference type="PANTHER" id="PTHR11361:SF122">
    <property type="entry name" value="DNA MISMATCH REPAIR PROTEIN MSH3"/>
    <property type="match status" value="1"/>
</dbReference>
<evidence type="ECO:0000313" key="13">
    <source>
        <dbReference type="EMBL" id="KAG1540708.1"/>
    </source>
</evidence>
<dbReference type="Gene3D" id="3.40.1170.10">
    <property type="entry name" value="DNA repair protein MutS, domain I"/>
    <property type="match status" value="1"/>
</dbReference>
<dbReference type="GO" id="GO:0006312">
    <property type="term" value="P:mitotic recombination"/>
    <property type="evidence" value="ECO:0007669"/>
    <property type="project" value="TreeGrafter"/>
</dbReference>
<feature type="compositionally biased region" description="Polar residues" evidence="10">
    <location>
        <begin position="1"/>
        <end position="12"/>
    </location>
</feature>
<comment type="subunit">
    <text evidence="8">Heterodimer consisting of MSH2-MSH3 (MutS beta). Forms a ternary complex with MutL alpha (MLH1-PMS1).</text>
</comment>
<evidence type="ECO:0000256" key="4">
    <source>
        <dbReference type="ARBA" id="ARBA00022763"/>
    </source>
</evidence>
<evidence type="ECO:0000313" key="14">
    <source>
        <dbReference type="Proteomes" id="UP000717996"/>
    </source>
</evidence>
<keyword evidence="7" id="KW-0234">DNA repair</keyword>
<dbReference type="Pfam" id="PF01624">
    <property type="entry name" value="MutS_I"/>
    <property type="match status" value="1"/>
</dbReference>
<dbReference type="PANTHER" id="PTHR11361">
    <property type="entry name" value="DNA MISMATCH REPAIR PROTEIN MUTS FAMILY MEMBER"/>
    <property type="match status" value="1"/>
</dbReference>
<evidence type="ECO:0000256" key="5">
    <source>
        <dbReference type="ARBA" id="ARBA00022840"/>
    </source>
</evidence>
<dbReference type="EMBL" id="JAANIT010001361">
    <property type="protein sequence ID" value="KAG1540708.1"/>
    <property type="molecule type" value="Genomic_DNA"/>
</dbReference>
<dbReference type="SUPFAM" id="SSF55271">
    <property type="entry name" value="DNA repair protein MutS, domain I"/>
    <property type="match status" value="1"/>
</dbReference>
<evidence type="ECO:0000256" key="9">
    <source>
        <dbReference type="ARBA" id="ARBA00073774"/>
    </source>
</evidence>
<keyword evidence="4" id="KW-0227">DNA damage</keyword>